<dbReference type="Gene3D" id="3.40.630.30">
    <property type="match status" value="1"/>
</dbReference>
<reference evidence="2 3" key="1">
    <citation type="submission" date="2023-09" db="EMBL/GenBank/DDBJ databases">
        <title>Streptomyces sp. nov.: A antagonism against Alternaria gaisen Producing Streptochlin, Isolated from Tamarix root soil.</title>
        <authorList>
            <person name="Chen Y."/>
        </authorList>
    </citation>
    <scope>NUCLEOTIDE SEQUENCE [LARGE SCALE GENOMIC DNA]</scope>
    <source>
        <strain evidence="2 3">TRM76323</strain>
    </source>
</reference>
<dbReference type="RefSeq" id="WP_315880268.1">
    <property type="nucleotide sequence ID" value="NZ_JAWCTQ010000037.1"/>
</dbReference>
<gene>
    <name evidence="2" type="ORF">RND61_24645</name>
</gene>
<sequence>MTYLVRPVRAEEWREVRDLRLDALRDPAARLAFLDTYEAAVTRSDAYWRERTEGAAEGSATGRQVVAVAPDGRWIGSATALLERRGQEVLFGEVPEVDQTHLVGVYLRPEARGAGAAEELLRAAVDWSWSLREPVVRRVRLYVHERNARAAALYRKAAFAPSGRSLLVEGDPGGVEHEYEMWRPGVRVGAEEGSPGR</sequence>
<dbReference type="CDD" id="cd04301">
    <property type="entry name" value="NAT_SF"/>
    <property type="match status" value="1"/>
</dbReference>
<dbReference type="SUPFAM" id="SSF55729">
    <property type="entry name" value="Acyl-CoA N-acyltransferases (Nat)"/>
    <property type="match status" value="1"/>
</dbReference>
<evidence type="ECO:0000313" key="3">
    <source>
        <dbReference type="Proteomes" id="UP001250181"/>
    </source>
</evidence>
<dbReference type="PROSITE" id="PS51186">
    <property type="entry name" value="GNAT"/>
    <property type="match status" value="1"/>
</dbReference>
<proteinExistence type="predicted"/>
<evidence type="ECO:0000313" key="2">
    <source>
        <dbReference type="EMBL" id="MDT9685226.1"/>
    </source>
</evidence>
<dbReference type="Pfam" id="PF00583">
    <property type="entry name" value="Acetyltransf_1"/>
    <property type="match status" value="1"/>
</dbReference>
<name>A0ABU3QRJ3_9ACTN</name>
<dbReference type="Proteomes" id="UP001250181">
    <property type="component" value="Unassembled WGS sequence"/>
</dbReference>
<feature type="domain" description="N-acetyltransferase" evidence="1">
    <location>
        <begin position="3"/>
        <end position="186"/>
    </location>
</feature>
<organism evidence="2 3">
    <name type="scientific">Streptomyces tamarix</name>
    <dbReference type="NCBI Taxonomy" id="3078565"/>
    <lineage>
        <taxon>Bacteria</taxon>
        <taxon>Bacillati</taxon>
        <taxon>Actinomycetota</taxon>
        <taxon>Actinomycetes</taxon>
        <taxon>Kitasatosporales</taxon>
        <taxon>Streptomycetaceae</taxon>
        <taxon>Streptomyces</taxon>
    </lineage>
</organism>
<protein>
    <submittedName>
        <fullName evidence="2">GNAT family N-acetyltransferase</fullName>
    </submittedName>
</protein>
<comment type="caution">
    <text evidence="2">The sequence shown here is derived from an EMBL/GenBank/DDBJ whole genome shotgun (WGS) entry which is preliminary data.</text>
</comment>
<dbReference type="EMBL" id="JAWCTQ010000037">
    <property type="protein sequence ID" value="MDT9685226.1"/>
    <property type="molecule type" value="Genomic_DNA"/>
</dbReference>
<dbReference type="InterPro" id="IPR000182">
    <property type="entry name" value="GNAT_dom"/>
</dbReference>
<keyword evidence="3" id="KW-1185">Reference proteome</keyword>
<evidence type="ECO:0000259" key="1">
    <source>
        <dbReference type="PROSITE" id="PS51186"/>
    </source>
</evidence>
<dbReference type="InterPro" id="IPR016181">
    <property type="entry name" value="Acyl_CoA_acyltransferase"/>
</dbReference>
<accession>A0ABU3QRJ3</accession>